<comment type="caution">
    <text evidence="12">The sequence shown here is derived from an EMBL/GenBank/DDBJ whole genome shotgun (WGS) entry which is preliminary data.</text>
</comment>
<dbReference type="Gene3D" id="2.160.20.10">
    <property type="entry name" value="Single-stranded right-handed beta-helix, Pectin lyase-like"/>
    <property type="match status" value="1"/>
</dbReference>
<dbReference type="PROSITE" id="PS00503">
    <property type="entry name" value="PECTINESTERASE_2"/>
    <property type="match status" value="1"/>
</dbReference>
<keyword evidence="5 10" id="KW-0063">Aspartyl esterase</keyword>
<protein>
    <recommendedName>
        <fullName evidence="3 10">Pectinesterase</fullName>
        <ecNumber evidence="3 10">3.1.1.11</ecNumber>
    </recommendedName>
</protein>
<evidence type="ECO:0000256" key="3">
    <source>
        <dbReference type="ARBA" id="ARBA00013229"/>
    </source>
</evidence>
<evidence type="ECO:0000256" key="8">
    <source>
        <dbReference type="ARBA" id="ARBA00057335"/>
    </source>
</evidence>
<gene>
    <name evidence="12" type="ORF">KC19_3G015300</name>
</gene>
<proteinExistence type="inferred from homology"/>
<name>A0A8T0IFU0_CERPU</name>
<evidence type="ECO:0000256" key="1">
    <source>
        <dbReference type="ARBA" id="ARBA00005184"/>
    </source>
</evidence>
<keyword evidence="13" id="KW-1185">Reference proteome</keyword>
<evidence type="ECO:0000256" key="10">
    <source>
        <dbReference type="RuleBase" id="RU000589"/>
    </source>
</evidence>
<dbReference type="InterPro" id="IPR033131">
    <property type="entry name" value="Pectinesterase_Asp_AS"/>
</dbReference>
<dbReference type="GO" id="GO:0045490">
    <property type="term" value="P:pectin catabolic process"/>
    <property type="evidence" value="ECO:0007669"/>
    <property type="project" value="UniProtKB-UniRule"/>
</dbReference>
<dbReference type="FunFam" id="2.160.20.10:FF:000013">
    <property type="entry name" value="Pectinesterase"/>
    <property type="match status" value="1"/>
</dbReference>
<dbReference type="GO" id="GO:0042545">
    <property type="term" value="P:cell wall modification"/>
    <property type="evidence" value="ECO:0007669"/>
    <property type="project" value="UniProtKB-UniRule"/>
</dbReference>
<feature type="chain" id="PRO_5035961325" description="Pectinesterase" evidence="10">
    <location>
        <begin position="27"/>
        <end position="367"/>
    </location>
</feature>
<evidence type="ECO:0000256" key="4">
    <source>
        <dbReference type="ARBA" id="ARBA00022801"/>
    </source>
</evidence>
<comment type="function">
    <text evidence="8">Acts in the modification of cell walls via demethylesterification of cell wall pectin.</text>
</comment>
<keyword evidence="4 10" id="KW-0378">Hydrolase</keyword>
<keyword evidence="10" id="KW-0732">Signal</keyword>
<comment type="pathway">
    <text evidence="1 10">Glycan metabolism; pectin degradation; 2-dehydro-3-deoxy-D-gluconate from pectin: step 1/5.</text>
</comment>
<accession>A0A8T0IFU0</accession>
<evidence type="ECO:0000256" key="9">
    <source>
        <dbReference type="PROSITE-ProRule" id="PRU10040"/>
    </source>
</evidence>
<evidence type="ECO:0000313" key="12">
    <source>
        <dbReference type="EMBL" id="KAG0581865.1"/>
    </source>
</evidence>
<feature type="active site" evidence="9">
    <location>
        <position position="227"/>
    </location>
</feature>
<dbReference type="EMBL" id="CM026423">
    <property type="protein sequence ID" value="KAG0581865.1"/>
    <property type="molecule type" value="Genomic_DNA"/>
</dbReference>
<dbReference type="InterPro" id="IPR012334">
    <property type="entry name" value="Pectin_lyas_fold"/>
</dbReference>
<dbReference type="Pfam" id="PF01095">
    <property type="entry name" value="Pectinesterase"/>
    <property type="match status" value="1"/>
</dbReference>
<dbReference type="InterPro" id="IPR000070">
    <property type="entry name" value="Pectinesterase_cat"/>
</dbReference>
<sequence length="367" mass="40253">MATLRNGVPLLILLVATAFFAATVAGDEDTAIAAPVPPQAETMSWDQYLEFTKAQQDSMSVQDTTVGVMAAPAKGWTIVVGKGGKYKTIQQAINSIPKGNLKRVTIYIKNGVYRQKLLLKDRHNVYFKCESRKVVITWGDTAEKAGGTSKSASTAIESDGFIASDCTFVNSAPAPPGGAVGKQAVALRIQGDKGAFYRCGFYGAQDTLYDKEGRHYFRSCDIIGSIDYVFGDGQSIYQFCNLKSIAKGFSGSITAQKRESNSKTGFVFYRCTISGTGTIYLGRAWGTHSRVVFIECSMANMIRPIGWQDWNDPKRQKTVFYAEYKCSGPGANRKGRAPWSKVLTKAQADMFTNYNFIGGKTWLFEKV</sequence>
<feature type="signal peptide" evidence="10">
    <location>
        <begin position="1"/>
        <end position="26"/>
    </location>
</feature>
<dbReference type="PANTHER" id="PTHR31321">
    <property type="entry name" value="ACYL-COA THIOESTER HYDROLASE YBHC-RELATED"/>
    <property type="match status" value="1"/>
</dbReference>
<keyword evidence="6" id="KW-0325">Glycoprotein</keyword>
<evidence type="ECO:0000256" key="6">
    <source>
        <dbReference type="ARBA" id="ARBA00023180"/>
    </source>
</evidence>
<evidence type="ECO:0000313" key="13">
    <source>
        <dbReference type="Proteomes" id="UP000822688"/>
    </source>
</evidence>
<feature type="domain" description="Pectinesterase catalytic" evidence="11">
    <location>
        <begin position="83"/>
        <end position="359"/>
    </location>
</feature>
<comment type="similarity">
    <text evidence="2">Belongs to the pectinesterase family.</text>
</comment>
<dbReference type="Proteomes" id="UP000822688">
    <property type="component" value="Chromosome 3"/>
</dbReference>
<dbReference type="SUPFAM" id="SSF51126">
    <property type="entry name" value="Pectin lyase-like"/>
    <property type="match status" value="1"/>
</dbReference>
<dbReference type="AlphaFoldDB" id="A0A8T0IFU0"/>
<evidence type="ECO:0000259" key="11">
    <source>
        <dbReference type="Pfam" id="PF01095"/>
    </source>
</evidence>
<comment type="catalytic activity">
    <reaction evidence="7 10">
        <text>[(1-&gt;4)-alpha-D-galacturonosyl methyl ester](n) + n H2O = [(1-&gt;4)-alpha-D-galacturonosyl](n) + n methanol + n H(+)</text>
        <dbReference type="Rhea" id="RHEA:22380"/>
        <dbReference type="Rhea" id="RHEA-COMP:14570"/>
        <dbReference type="Rhea" id="RHEA-COMP:14573"/>
        <dbReference type="ChEBI" id="CHEBI:15377"/>
        <dbReference type="ChEBI" id="CHEBI:15378"/>
        <dbReference type="ChEBI" id="CHEBI:17790"/>
        <dbReference type="ChEBI" id="CHEBI:140522"/>
        <dbReference type="ChEBI" id="CHEBI:140523"/>
        <dbReference type="EC" id="3.1.1.11"/>
    </reaction>
</comment>
<dbReference type="PANTHER" id="PTHR31321:SF112">
    <property type="entry name" value="PECTINESTERASE"/>
    <property type="match status" value="1"/>
</dbReference>
<dbReference type="InterPro" id="IPR011050">
    <property type="entry name" value="Pectin_lyase_fold/virulence"/>
</dbReference>
<organism evidence="12 13">
    <name type="scientific">Ceratodon purpureus</name>
    <name type="common">Fire moss</name>
    <name type="synonym">Dicranum purpureum</name>
    <dbReference type="NCBI Taxonomy" id="3225"/>
    <lineage>
        <taxon>Eukaryota</taxon>
        <taxon>Viridiplantae</taxon>
        <taxon>Streptophyta</taxon>
        <taxon>Embryophyta</taxon>
        <taxon>Bryophyta</taxon>
        <taxon>Bryophytina</taxon>
        <taxon>Bryopsida</taxon>
        <taxon>Dicranidae</taxon>
        <taxon>Pseudoditrichales</taxon>
        <taxon>Ditrichaceae</taxon>
        <taxon>Ceratodon</taxon>
    </lineage>
</organism>
<dbReference type="GO" id="GO:0030599">
    <property type="term" value="F:pectinesterase activity"/>
    <property type="evidence" value="ECO:0007669"/>
    <property type="project" value="UniProtKB-UniRule"/>
</dbReference>
<reference evidence="12" key="1">
    <citation type="submission" date="2020-06" db="EMBL/GenBank/DDBJ databases">
        <title>WGS assembly of Ceratodon purpureus strain R40.</title>
        <authorList>
            <person name="Carey S.B."/>
            <person name="Jenkins J."/>
            <person name="Shu S."/>
            <person name="Lovell J.T."/>
            <person name="Sreedasyam A."/>
            <person name="Maumus F."/>
            <person name="Tiley G.P."/>
            <person name="Fernandez-Pozo N."/>
            <person name="Barry K."/>
            <person name="Chen C."/>
            <person name="Wang M."/>
            <person name="Lipzen A."/>
            <person name="Daum C."/>
            <person name="Saski C.A."/>
            <person name="Payton A.C."/>
            <person name="Mcbreen J.C."/>
            <person name="Conrad R.E."/>
            <person name="Kollar L.M."/>
            <person name="Olsson S."/>
            <person name="Huttunen S."/>
            <person name="Landis J.B."/>
            <person name="Wickett N.J."/>
            <person name="Johnson M.G."/>
            <person name="Rensing S.A."/>
            <person name="Grimwood J."/>
            <person name="Schmutz J."/>
            <person name="Mcdaniel S.F."/>
        </authorList>
    </citation>
    <scope>NUCLEOTIDE SEQUENCE</scope>
    <source>
        <strain evidence="12">R40</strain>
    </source>
</reference>
<evidence type="ECO:0000256" key="2">
    <source>
        <dbReference type="ARBA" id="ARBA00008891"/>
    </source>
</evidence>
<evidence type="ECO:0000256" key="5">
    <source>
        <dbReference type="ARBA" id="ARBA00023085"/>
    </source>
</evidence>
<evidence type="ECO:0000256" key="7">
    <source>
        <dbReference type="ARBA" id="ARBA00047928"/>
    </source>
</evidence>
<dbReference type="EC" id="3.1.1.11" evidence="3 10"/>